<feature type="region of interest" description="Disordered" evidence="1">
    <location>
        <begin position="187"/>
        <end position="252"/>
    </location>
</feature>
<comment type="caution">
    <text evidence="2">The sequence shown here is derived from an EMBL/GenBank/DDBJ whole genome shotgun (WGS) entry which is preliminary data.</text>
</comment>
<keyword evidence="3" id="KW-1185">Reference proteome</keyword>
<evidence type="ECO:0000313" key="2">
    <source>
        <dbReference type="EMBL" id="KAK1746361.1"/>
    </source>
</evidence>
<feature type="region of interest" description="Disordered" evidence="1">
    <location>
        <begin position="1"/>
        <end position="25"/>
    </location>
</feature>
<feature type="compositionally biased region" description="Low complexity" evidence="1">
    <location>
        <begin position="198"/>
        <end position="207"/>
    </location>
</feature>
<dbReference type="EMBL" id="JATAAI010000004">
    <property type="protein sequence ID" value="KAK1746361.1"/>
    <property type="molecule type" value="Genomic_DNA"/>
</dbReference>
<protein>
    <submittedName>
        <fullName evidence="2">Uncharacterized protein</fullName>
    </submittedName>
</protein>
<gene>
    <name evidence="2" type="ORF">QTG54_002968</name>
</gene>
<feature type="compositionally biased region" description="Polar residues" evidence="1">
    <location>
        <begin position="223"/>
        <end position="233"/>
    </location>
</feature>
<sequence>MGFRVVKQRSLSSTSSERRQSTSIEFSSEKFIRDQPDLSLLMKDERIVSKQFNYLDRSNVRKVDGAVEQNSHQRPTLGVCVHYPPSSRGGTMIPSSGVKPPIPVHYPPSSSMNTAQKQPEFQQSEMTLTMPKSNLDGGMNMTMSYGYPHNYSQEQQVTTNLHPFPMNMTIPISPPRPYHGQDPYGYGTPAPQGFGFEPSSYSGSPSSQQHRQHHIMSIMDAKASTTRQSATLMSSSSEESNEVELLPVAKRK</sequence>
<proteinExistence type="predicted"/>
<dbReference type="Proteomes" id="UP001224775">
    <property type="component" value="Unassembled WGS sequence"/>
</dbReference>
<evidence type="ECO:0000256" key="1">
    <source>
        <dbReference type="SAM" id="MobiDB-lite"/>
    </source>
</evidence>
<dbReference type="AlphaFoldDB" id="A0AAD8YGZ7"/>
<accession>A0AAD8YGZ7</accession>
<evidence type="ECO:0000313" key="3">
    <source>
        <dbReference type="Proteomes" id="UP001224775"/>
    </source>
</evidence>
<name>A0AAD8YGZ7_9STRA</name>
<reference evidence="2" key="1">
    <citation type="submission" date="2023-06" db="EMBL/GenBank/DDBJ databases">
        <title>Survivors Of The Sea: Transcriptome response of Skeletonema marinoi to long-term dormancy.</title>
        <authorList>
            <person name="Pinder M.I.M."/>
            <person name="Kourtchenko O."/>
            <person name="Robertson E.K."/>
            <person name="Larsson T."/>
            <person name="Maumus F."/>
            <person name="Osuna-Cruz C.M."/>
            <person name="Vancaester E."/>
            <person name="Stenow R."/>
            <person name="Vandepoele K."/>
            <person name="Ploug H."/>
            <person name="Bruchert V."/>
            <person name="Godhe A."/>
            <person name="Topel M."/>
        </authorList>
    </citation>
    <scope>NUCLEOTIDE SEQUENCE</scope>
    <source>
        <strain evidence="2">R05AC</strain>
    </source>
</reference>
<organism evidence="2 3">
    <name type="scientific">Skeletonema marinoi</name>
    <dbReference type="NCBI Taxonomy" id="267567"/>
    <lineage>
        <taxon>Eukaryota</taxon>
        <taxon>Sar</taxon>
        <taxon>Stramenopiles</taxon>
        <taxon>Ochrophyta</taxon>
        <taxon>Bacillariophyta</taxon>
        <taxon>Coscinodiscophyceae</taxon>
        <taxon>Thalassiosirophycidae</taxon>
        <taxon>Thalassiosirales</taxon>
        <taxon>Skeletonemataceae</taxon>
        <taxon>Skeletonema</taxon>
        <taxon>Skeletonema marinoi-dohrnii complex</taxon>
    </lineage>
</organism>